<evidence type="ECO:0000256" key="2">
    <source>
        <dbReference type="SAM" id="Phobius"/>
    </source>
</evidence>
<evidence type="ECO:0000313" key="3">
    <source>
        <dbReference type="EMBL" id="RTI07260.1"/>
    </source>
</evidence>
<keyword evidence="2" id="KW-0812">Transmembrane</keyword>
<sequence length="253" mass="27251">GLLRGAFGLLAQGAFRAGQAVLFLGRALLLNPVGLVLGALAGLVYLFRQAWGASESFRKSVLGTLQAVRSAFAPVLAEFRGLGEALAGLFRPLGGAIQASLASAQAAWDRFGYALGYGIGFLFGLLEALVVRLAPIFADGLAGLIRILRGFVDVVVGLFTLDLDRARLGALRIWEGLRASLLYTYDHGDDRTSVNLGGCRIIEKNKLRFVDLACSRIIKNTNRSKLNEHTTVNNKLTSKNKTNKKTKTKDEST</sequence>
<dbReference type="EMBL" id="PEMG01000296">
    <property type="protein sequence ID" value="RTI07260.1"/>
    <property type="molecule type" value="Genomic_DNA"/>
</dbReference>
<evidence type="ECO:0000313" key="4">
    <source>
        <dbReference type="Proteomes" id="UP000287173"/>
    </source>
</evidence>
<accession>A0A430UNB2</accession>
<keyword evidence="2" id="KW-0472">Membrane</keyword>
<feature type="region of interest" description="Disordered" evidence="1">
    <location>
        <begin position="228"/>
        <end position="253"/>
    </location>
</feature>
<feature type="transmembrane region" description="Helical" evidence="2">
    <location>
        <begin position="20"/>
        <end position="47"/>
    </location>
</feature>
<organism evidence="3 4">
    <name type="scientific">Thermus scotoductus</name>
    <dbReference type="NCBI Taxonomy" id="37636"/>
    <lineage>
        <taxon>Bacteria</taxon>
        <taxon>Thermotogati</taxon>
        <taxon>Deinococcota</taxon>
        <taxon>Deinococci</taxon>
        <taxon>Thermales</taxon>
        <taxon>Thermaceae</taxon>
        <taxon>Thermus</taxon>
    </lineage>
</organism>
<reference evidence="3 4" key="1">
    <citation type="journal article" date="2019" name="Extremophiles">
        <title>Biogeography of thermophiles and predominance of Thermus scotoductus in domestic water heaters.</title>
        <authorList>
            <person name="Wilpiszeski R.L."/>
            <person name="Zhang Z."/>
            <person name="House C.H."/>
        </authorList>
    </citation>
    <scope>NUCLEOTIDE SEQUENCE [LARGE SCALE GENOMIC DNA]</scope>
    <source>
        <strain evidence="3 4">17_S17</strain>
    </source>
</reference>
<dbReference type="RefSeq" id="WP_216640898.1">
    <property type="nucleotide sequence ID" value="NZ_PEMG01000296.1"/>
</dbReference>
<evidence type="ECO:0008006" key="5">
    <source>
        <dbReference type="Google" id="ProtNLM"/>
    </source>
</evidence>
<protein>
    <recommendedName>
        <fullName evidence="5">Phage tail tape measure protein</fullName>
    </recommendedName>
</protein>
<feature type="non-terminal residue" evidence="3">
    <location>
        <position position="1"/>
    </location>
</feature>
<keyword evidence="2" id="KW-1133">Transmembrane helix</keyword>
<dbReference type="AlphaFoldDB" id="A0A430UNB2"/>
<comment type="caution">
    <text evidence="3">The sequence shown here is derived from an EMBL/GenBank/DDBJ whole genome shotgun (WGS) entry which is preliminary data.</text>
</comment>
<proteinExistence type="predicted"/>
<dbReference type="Proteomes" id="UP000287173">
    <property type="component" value="Unassembled WGS sequence"/>
</dbReference>
<evidence type="ECO:0000256" key="1">
    <source>
        <dbReference type="SAM" id="MobiDB-lite"/>
    </source>
</evidence>
<feature type="transmembrane region" description="Helical" evidence="2">
    <location>
        <begin position="114"/>
        <end position="138"/>
    </location>
</feature>
<name>A0A430UNB2_THESC</name>
<gene>
    <name evidence="3" type="ORF">CSW30_09050</name>
</gene>
<feature type="compositionally biased region" description="Low complexity" evidence="1">
    <location>
        <begin position="230"/>
        <end position="240"/>
    </location>
</feature>